<feature type="transmembrane region" description="Helical" evidence="7">
    <location>
        <begin position="423"/>
        <end position="444"/>
    </location>
</feature>
<feature type="transmembrane region" description="Helical" evidence="7">
    <location>
        <begin position="147"/>
        <end position="165"/>
    </location>
</feature>
<feature type="transmembrane region" description="Helical" evidence="7">
    <location>
        <begin position="87"/>
        <end position="107"/>
    </location>
</feature>
<comment type="similarity">
    <text evidence="6">Belongs to the sodium:neurotransmitter symporter (SNF) (TC 2.A.22) family.</text>
</comment>
<feature type="transmembrane region" description="Helical" evidence="7">
    <location>
        <begin position="172"/>
        <end position="196"/>
    </location>
</feature>
<dbReference type="AlphaFoldDB" id="A0A1X7J8T9"/>
<evidence type="ECO:0000256" key="4">
    <source>
        <dbReference type="ARBA" id="ARBA00022989"/>
    </source>
</evidence>
<evidence type="ECO:0000256" key="6">
    <source>
        <dbReference type="RuleBase" id="RU003732"/>
    </source>
</evidence>
<evidence type="ECO:0000256" key="2">
    <source>
        <dbReference type="ARBA" id="ARBA00022448"/>
    </source>
</evidence>
<evidence type="ECO:0000256" key="5">
    <source>
        <dbReference type="ARBA" id="ARBA00023136"/>
    </source>
</evidence>
<dbReference type="STRING" id="561720.SAMN06275492_10962"/>
<comment type="subcellular location">
    <subcellularLocation>
        <location evidence="1">Membrane</location>
        <topology evidence="1">Multi-pass membrane protein</topology>
    </subcellularLocation>
</comment>
<dbReference type="SUPFAM" id="SSF161070">
    <property type="entry name" value="SNF-like"/>
    <property type="match status" value="1"/>
</dbReference>
<dbReference type="NCBIfam" id="NF037979">
    <property type="entry name" value="Na_transp"/>
    <property type="match status" value="1"/>
</dbReference>
<accession>A0A1X7J8T9</accession>
<dbReference type="CDD" id="cd10336">
    <property type="entry name" value="SLC6sbd_Tyt1-Like"/>
    <property type="match status" value="1"/>
</dbReference>
<keyword evidence="3 6" id="KW-0812">Transmembrane</keyword>
<keyword evidence="9" id="KW-1185">Reference proteome</keyword>
<dbReference type="PRINTS" id="PR00176">
    <property type="entry name" value="NANEUSMPORT"/>
</dbReference>
<gene>
    <name evidence="8" type="ORF">SAMN06275492_10962</name>
</gene>
<feature type="transmembrane region" description="Helical" evidence="7">
    <location>
        <begin position="253"/>
        <end position="277"/>
    </location>
</feature>
<evidence type="ECO:0000256" key="3">
    <source>
        <dbReference type="ARBA" id="ARBA00022692"/>
    </source>
</evidence>
<dbReference type="PROSITE" id="PS00610">
    <property type="entry name" value="NA_NEUROTRAN_SYMP_1"/>
    <property type="match status" value="1"/>
</dbReference>
<dbReference type="PROSITE" id="PS50267">
    <property type="entry name" value="NA_NEUROTRAN_SYMP_3"/>
    <property type="match status" value="1"/>
</dbReference>
<feature type="transmembrane region" description="Helical" evidence="7">
    <location>
        <begin position="216"/>
        <end position="241"/>
    </location>
</feature>
<reference evidence="9" key="1">
    <citation type="submission" date="2017-04" db="EMBL/GenBank/DDBJ databases">
        <authorList>
            <person name="Varghese N."/>
            <person name="Submissions S."/>
        </authorList>
    </citation>
    <scope>NUCLEOTIDE SEQUENCE [LARGE SCALE GENOMIC DNA]</scope>
    <source>
        <strain evidence="9">USBA 82</strain>
    </source>
</reference>
<keyword evidence="6" id="KW-0769">Symport</keyword>
<dbReference type="GO" id="GO:0015293">
    <property type="term" value="F:symporter activity"/>
    <property type="evidence" value="ECO:0007669"/>
    <property type="project" value="UniProtKB-KW"/>
</dbReference>
<dbReference type="InterPro" id="IPR037272">
    <property type="entry name" value="SNS_sf"/>
</dbReference>
<feature type="transmembrane region" description="Helical" evidence="7">
    <location>
        <begin position="12"/>
        <end position="31"/>
    </location>
</feature>
<evidence type="ECO:0000313" key="8">
    <source>
        <dbReference type="EMBL" id="SMG23711.1"/>
    </source>
</evidence>
<dbReference type="InterPro" id="IPR000175">
    <property type="entry name" value="Na/ntran_symport"/>
</dbReference>
<sequence length="446" mass="47521">MKAESSRGEWSSKIGFILAAAGSAIGLGSIWRFPYITGQSGGAVFVLVYLFLVFTIGISLMMAEIVIGKKGRLNAVGSFRRLGGKHWGLVGWIGVIAAFVILSYYGVIGGWTMAYVLKSFTGLISTSGSGEVAKIFEAFISDGKQMLFYQGLFMAATVIVVFRGVSGGIERLCTFCMPALFILMILLIGRALTLPGAMEGVVFFLKPDFSKLSGEVVLSAMGQAFFSLSLGIGAMVIYGSYLPDKTDIPKASLQICFLTFMISLMAGLIIFPSLFAFGMEPGAGAGLTFITLPVVFAKMPGGVLWAASFFVLFFFAALTSSVSLLEVVVSYMIDSLGWDRKKATILLGVLISVVGIPSALSQGAVTINVFGVSFLDAADFFASNLLMPAGGFLTAVFIGWVAYSAGFDGITGGGAVPFRHKKLWMFILRFIAPVCILVIFIAGLKW</sequence>
<dbReference type="Pfam" id="PF00209">
    <property type="entry name" value="SNF"/>
    <property type="match status" value="2"/>
</dbReference>
<dbReference type="RefSeq" id="WP_085544283.1">
    <property type="nucleotide sequence ID" value="NZ_FXBB01000009.1"/>
</dbReference>
<evidence type="ECO:0000256" key="1">
    <source>
        <dbReference type="ARBA" id="ARBA00004141"/>
    </source>
</evidence>
<dbReference type="OrthoDB" id="1014at2"/>
<feature type="transmembrane region" description="Helical" evidence="7">
    <location>
        <begin position="303"/>
        <end position="333"/>
    </location>
</feature>
<dbReference type="Proteomes" id="UP000193355">
    <property type="component" value="Unassembled WGS sequence"/>
</dbReference>
<keyword evidence="5 7" id="KW-0472">Membrane</keyword>
<feature type="transmembrane region" description="Helical" evidence="7">
    <location>
        <begin position="385"/>
        <end position="403"/>
    </location>
</feature>
<dbReference type="PANTHER" id="PTHR42948">
    <property type="entry name" value="TRANSPORTER"/>
    <property type="match status" value="1"/>
</dbReference>
<feature type="transmembrane region" description="Helical" evidence="7">
    <location>
        <begin position="43"/>
        <end position="67"/>
    </location>
</feature>
<protein>
    <recommendedName>
        <fullName evidence="6">Transporter</fullName>
    </recommendedName>
</protein>
<organism evidence="8 9">
    <name type="scientific">Dethiosulfovibrio salsuginis</name>
    <dbReference type="NCBI Taxonomy" id="561720"/>
    <lineage>
        <taxon>Bacteria</taxon>
        <taxon>Thermotogati</taxon>
        <taxon>Synergistota</taxon>
        <taxon>Synergistia</taxon>
        <taxon>Synergistales</taxon>
        <taxon>Dethiosulfovibrionaceae</taxon>
        <taxon>Dethiosulfovibrio</taxon>
    </lineage>
</organism>
<proteinExistence type="inferred from homology"/>
<evidence type="ECO:0000313" key="9">
    <source>
        <dbReference type="Proteomes" id="UP000193355"/>
    </source>
</evidence>
<dbReference type="EMBL" id="FXBB01000009">
    <property type="protein sequence ID" value="SMG23711.1"/>
    <property type="molecule type" value="Genomic_DNA"/>
</dbReference>
<dbReference type="InterPro" id="IPR047218">
    <property type="entry name" value="YocR/YhdH-like"/>
</dbReference>
<evidence type="ECO:0000256" key="7">
    <source>
        <dbReference type="SAM" id="Phobius"/>
    </source>
</evidence>
<dbReference type="GO" id="GO:0016020">
    <property type="term" value="C:membrane"/>
    <property type="evidence" value="ECO:0007669"/>
    <property type="project" value="UniProtKB-SubCell"/>
</dbReference>
<dbReference type="PANTHER" id="PTHR42948:SF1">
    <property type="entry name" value="TRANSPORTER"/>
    <property type="match status" value="1"/>
</dbReference>
<name>A0A1X7J8T9_9BACT</name>
<keyword evidence="2 6" id="KW-0813">Transport</keyword>
<keyword evidence="4 7" id="KW-1133">Transmembrane helix</keyword>
<feature type="transmembrane region" description="Helical" evidence="7">
    <location>
        <begin position="345"/>
        <end position="365"/>
    </location>
</feature>